<gene>
    <name evidence="1" type="ORF">LXM26_01350</name>
</gene>
<dbReference type="AlphaFoldDB" id="A0A9X1PFE2"/>
<protein>
    <submittedName>
        <fullName evidence="1">Uncharacterized protein</fullName>
    </submittedName>
</protein>
<evidence type="ECO:0000313" key="1">
    <source>
        <dbReference type="EMBL" id="MCF0060122.1"/>
    </source>
</evidence>
<dbReference type="RefSeq" id="WP_234652646.1">
    <property type="nucleotide sequence ID" value="NZ_CP094997.1"/>
</dbReference>
<comment type="caution">
    <text evidence="1">The sequence shown here is derived from an EMBL/GenBank/DDBJ whole genome shotgun (WGS) entry which is preliminary data.</text>
</comment>
<dbReference type="EMBL" id="JAJTTC010000001">
    <property type="protein sequence ID" value="MCF0060122.1"/>
    <property type="molecule type" value="Genomic_DNA"/>
</dbReference>
<keyword evidence="2" id="KW-1185">Reference proteome</keyword>
<organism evidence="1 2">
    <name type="scientific">Dyadobacter chenwenxiniae</name>
    <dbReference type="NCBI Taxonomy" id="2906456"/>
    <lineage>
        <taxon>Bacteria</taxon>
        <taxon>Pseudomonadati</taxon>
        <taxon>Bacteroidota</taxon>
        <taxon>Cytophagia</taxon>
        <taxon>Cytophagales</taxon>
        <taxon>Spirosomataceae</taxon>
        <taxon>Dyadobacter</taxon>
    </lineage>
</organism>
<reference evidence="1" key="1">
    <citation type="submission" date="2021-12" db="EMBL/GenBank/DDBJ databases">
        <title>Novel species in genus Dyadobacter.</title>
        <authorList>
            <person name="Ma C."/>
        </authorList>
    </citation>
    <scope>NUCLEOTIDE SEQUENCE</scope>
    <source>
        <strain evidence="1">LJ419</strain>
    </source>
</reference>
<evidence type="ECO:0000313" key="2">
    <source>
        <dbReference type="Proteomes" id="UP001139000"/>
    </source>
</evidence>
<name>A0A9X1PFE2_9BACT</name>
<sequence>MIQVKIDTQEVDKLGKAMSRYAGIFPQNKANSVLRKAVRPMLTAAWIEVPVSKGSERVSLSGARRAIKKGYNANYLRQGGATRRDLRIKTVAPKGDELGRILVGVSKSRNKVGWRTHFITRGFKDRGGNPHGPNNFLQRAYDQTISMVRADFLKAYREAFAKWAKHTLPQGMI</sequence>
<proteinExistence type="predicted"/>
<accession>A0A9X1PFE2</accession>
<dbReference type="Proteomes" id="UP001139000">
    <property type="component" value="Unassembled WGS sequence"/>
</dbReference>